<accession>A0A922G8V1</accession>
<dbReference type="AlphaFoldDB" id="A0A922G8V1"/>
<protein>
    <submittedName>
        <fullName evidence="3">Uncharacterized protein</fullName>
    </submittedName>
</protein>
<keyword evidence="2" id="KW-0732">Signal</keyword>
<evidence type="ECO:0000256" key="1">
    <source>
        <dbReference type="SAM" id="Phobius"/>
    </source>
</evidence>
<dbReference type="Proteomes" id="UP000811246">
    <property type="component" value="Chromosome 1"/>
</dbReference>
<keyword evidence="1" id="KW-1133">Transmembrane helix</keyword>
<gene>
    <name evidence="3" type="ORF">I3842_01G207400</name>
</gene>
<reference evidence="3" key="1">
    <citation type="submission" date="2021-01" db="EMBL/GenBank/DDBJ databases">
        <authorList>
            <person name="Lovell J.T."/>
            <person name="Bentley N."/>
            <person name="Bhattarai G."/>
            <person name="Jenkins J.W."/>
            <person name="Sreedasyam A."/>
            <person name="Alarcon Y."/>
            <person name="Bock C."/>
            <person name="Boston L."/>
            <person name="Carlson J."/>
            <person name="Cervantes K."/>
            <person name="Clermont K."/>
            <person name="Krom N."/>
            <person name="Kubenka K."/>
            <person name="Mamidi S."/>
            <person name="Mattison C."/>
            <person name="Monteros M."/>
            <person name="Pisani C."/>
            <person name="Plott C."/>
            <person name="Rajasekar S."/>
            <person name="Rhein H.S."/>
            <person name="Rohla C."/>
            <person name="Song M."/>
            <person name="Hilaire R.S."/>
            <person name="Shu S."/>
            <person name="Wells L."/>
            <person name="Wang X."/>
            <person name="Webber J."/>
            <person name="Heerema R.J."/>
            <person name="Klein P."/>
            <person name="Conner P."/>
            <person name="Grauke L."/>
            <person name="Grimwood J."/>
            <person name="Schmutz J."/>
            <person name="Randall J.J."/>
        </authorList>
    </citation>
    <scope>NUCLEOTIDE SEQUENCE</scope>
    <source>
        <tissue evidence="3">Leaf</tissue>
    </source>
</reference>
<organism evidence="3 4">
    <name type="scientific">Carya illinoinensis</name>
    <name type="common">Pecan</name>
    <dbReference type="NCBI Taxonomy" id="32201"/>
    <lineage>
        <taxon>Eukaryota</taxon>
        <taxon>Viridiplantae</taxon>
        <taxon>Streptophyta</taxon>
        <taxon>Embryophyta</taxon>
        <taxon>Tracheophyta</taxon>
        <taxon>Spermatophyta</taxon>
        <taxon>Magnoliopsida</taxon>
        <taxon>eudicotyledons</taxon>
        <taxon>Gunneridae</taxon>
        <taxon>Pentapetalae</taxon>
        <taxon>rosids</taxon>
        <taxon>fabids</taxon>
        <taxon>Fagales</taxon>
        <taxon>Juglandaceae</taxon>
        <taxon>Carya</taxon>
    </lineage>
</organism>
<feature type="chain" id="PRO_5037181940" evidence="2">
    <location>
        <begin position="22"/>
        <end position="78"/>
    </location>
</feature>
<evidence type="ECO:0000313" key="3">
    <source>
        <dbReference type="EMBL" id="KAG6733050.1"/>
    </source>
</evidence>
<keyword evidence="1" id="KW-0472">Membrane</keyword>
<evidence type="ECO:0000313" key="4">
    <source>
        <dbReference type="Proteomes" id="UP000811246"/>
    </source>
</evidence>
<sequence>MHIFEFFCWICYLLVLPLVVAQIRCLWPRLAADYHGGREIFFVCVLFHHCVLTYSVWVLIFFYLNDIFGLLVGSVVFG</sequence>
<feature type="transmembrane region" description="Helical" evidence="1">
    <location>
        <begin position="40"/>
        <end position="64"/>
    </location>
</feature>
<feature type="signal peptide" evidence="2">
    <location>
        <begin position="1"/>
        <end position="21"/>
    </location>
</feature>
<keyword evidence="1" id="KW-0812">Transmembrane</keyword>
<dbReference type="EMBL" id="CM031825">
    <property type="protein sequence ID" value="KAG6733050.1"/>
    <property type="molecule type" value="Genomic_DNA"/>
</dbReference>
<evidence type="ECO:0000256" key="2">
    <source>
        <dbReference type="SAM" id="SignalP"/>
    </source>
</evidence>
<name>A0A922G8V1_CARIL</name>
<comment type="caution">
    <text evidence="3">The sequence shown here is derived from an EMBL/GenBank/DDBJ whole genome shotgun (WGS) entry which is preliminary data.</text>
</comment>
<proteinExistence type="predicted"/>